<dbReference type="EMBL" id="CP002432">
    <property type="protein sequence ID" value="ADU65450.1"/>
    <property type="molecule type" value="Genomic_DNA"/>
</dbReference>
<dbReference type="HOGENOM" id="CLU_2272842_0_0_0"/>
<dbReference type="Proteomes" id="UP000002572">
    <property type="component" value="Chromosome"/>
</dbReference>
<name>E6W1R8_DESIS</name>
<evidence type="ECO:0000313" key="1">
    <source>
        <dbReference type="EMBL" id="ADU65450.1"/>
    </source>
</evidence>
<dbReference type="RefSeq" id="WP_013505338.1">
    <property type="nucleotide sequence ID" value="NC_014836.1"/>
</dbReference>
<reference evidence="1 2" key="1">
    <citation type="submission" date="2010-12" db="EMBL/GenBank/DDBJ databases">
        <title>Complete sequence of Desulfurispirillum indicum S5.</title>
        <authorList>
            <consortium name="US DOE Joint Genome Institute"/>
            <person name="Lucas S."/>
            <person name="Copeland A."/>
            <person name="Lapidus A."/>
            <person name="Cheng J.-F."/>
            <person name="Goodwin L."/>
            <person name="Pitluck S."/>
            <person name="Chertkov O."/>
            <person name="Held B."/>
            <person name="Detter J.C."/>
            <person name="Han C."/>
            <person name="Tapia R."/>
            <person name="Land M."/>
            <person name="Hauser L."/>
            <person name="Kyrpides N."/>
            <person name="Ivanova N."/>
            <person name="Mikhailova N."/>
            <person name="Haggblom M."/>
            <person name="Rauschenbach I."/>
            <person name="Bini E."/>
            <person name="Woyke T."/>
        </authorList>
    </citation>
    <scope>NUCLEOTIDE SEQUENCE [LARGE SCALE GENOMIC DNA]</scope>
    <source>
        <strain evidence="2">ATCC BAA-1389 / DSM 22839 / S5</strain>
    </source>
</reference>
<dbReference type="KEGG" id="din:Selin_0706"/>
<evidence type="ECO:0000313" key="2">
    <source>
        <dbReference type="Proteomes" id="UP000002572"/>
    </source>
</evidence>
<protein>
    <submittedName>
        <fullName evidence="1">Uncharacterized protein</fullName>
    </submittedName>
</protein>
<dbReference type="AlphaFoldDB" id="E6W1R8"/>
<accession>E6W1R8</accession>
<sequence length="102" mass="11336">MRKKIVIPMVVTVALVALAFLAPMKRSEPVGQYVVVFADSRTWNVVVKDDGELFRLYKTELIGSTYLDLVSSPHNHMEIAQIVGAHANKPITQLVRSSESRG</sequence>
<keyword evidence="2" id="KW-1185">Reference proteome</keyword>
<organism evidence="1 2">
    <name type="scientific">Desulfurispirillum indicum (strain ATCC BAA-1389 / DSM 22839 / S5)</name>
    <dbReference type="NCBI Taxonomy" id="653733"/>
    <lineage>
        <taxon>Bacteria</taxon>
        <taxon>Pseudomonadati</taxon>
        <taxon>Chrysiogenota</taxon>
        <taxon>Chrysiogenia</taxon>
        <taxon>Chrysiogenales</taxon>
        <taxon>Chrysiogenaceae</taxon>
        <taxon>Desulfurispirillum</taxon>
    </lineage>
</organism>
<proteinExistence type="predicted"/>
<dbReference type="InParanoid" id="E6W1R8"/>
<gene>
    <name evidence="1" type="ordered locus">Selin_0706</name>
</gene>